<name>A0A8J5H7T8_ZINOF</name>
<comment type="caution">
    <text evidence="1">The sequence shown here is derived from an EMBL/GenBank/DDBJ whole genome shotgun (WGS) entry which is preliminary data.</text>
</comment>
<dbReference type="EMBL" id="JACMSC010000006">
    <property type="protein sequence ID" value="KAG6518519.1"/>
    <property type="molecule type" value="Genomic_DNA"/>
</dbReference>
<accession>A0A8J5H7T8</accession>
<dbReference type="Proteomes" id="UP000734854">
    <property type="component" value="Unassembled WGS sequence"/>
</dbReference>
<organism evidence="1 2">
    <name type="scientific">Zingiber officinale</name>
    <name type="common">Ginger</name>
    <name type="synonym">Amomum zingiber</name>
    <dbReference type="NCBI Taxonomy" id="94328"/>
    <lineage>
        <taxon>Eukaryota</taxon>
        <taxon>Viridiplantae</taxon>
        <taxon>Streptophyta</taxon>
        <taxon>Embryophyta</taxon>
        <taxon>Tracheophyta</taxon>
        <taxon>Spermatophyta</taxon>
        <taxon>Magnoliopsida</taxon>
        <taxon>Liliopsida</taxon>
        <taxon>Zingiberales</taxon>
        <taxon>Zingiberaceae</taxon>
        <taxon>Zingiber</taxon>
    </lineage>
</organism>
<proteinExistence type="predicted"/>
<gene>
    <name evidence="1" type="ORF">ZIOFF_021994</name>
</gene>
<evidence type="ECO:0000313" key="2">
    <source>
        <dbReference type="Proteomes" id="UP000734854"/>
    </source>
</evidence>
<reference evidence="1 2" key="1">
    <citation type="submission" date="2020-08" db="EMBL/GenBank/DDBJ databases">
        <title>Plant Genome Project.</title>
        <authorList>
            <person name="Zhang R.-G."/>
        </authorList>
    </citation>
    <scope>NUCLEOTIDE SEQUENCE [LARGE SCALE GENOMIC DNA]</scope>
    <source>
        <tissue evidence="1">Rhizome</tissue>
    </source>
</reference>
<protein>
    <submittedName>
        <fullName evidence="1">Uncharacterized protein</fullName>
    </submittedName>
</protein>
<keyword evidence="2" id="KW-1185">Reference proteome</keyword>
<evidence type="ECO:0000313" key="1">
    <source>
        <dbReference type="EMBL" id="KAG6518519.1"/>
    </source>
</evidence>
<sequence length="369" mass="40491">MPIPPSAYLAIGCVAHPGNQPPPNHIVYCLHFDLVTSTKFSGCISLSSPSSSDYAKAKAHENVAAELKLELLSLSVLDNFCGTMSSLMTPLLDTTVTNITHGNFQAMNVESDFRIQDLTCSMSQVVASLLPAQEISKECCNLLDCSIVNAGFQSWRGLEDSNPKPQSKAHLLPTKRKDNRIASRTQFNRNQNATCKSISVTTPFLNCLKMSSRCSYAGVTEVKPTAVFQFHKIIEQNLDGHLQSGDKPWHPVDLATNARTLVWQGLEIRWLSSILVILFYPVYIFGITSGEKLQVLYDIMEFGQTCSMASGQVLEVPPASEDGSANAISINHRGVDIQKVIFKLDGVSFDTDSCILLLLRPFVHPKGVI</sequence>
<dbReference type="AlphaFoldDB" id="A0A8J5H7T8"/>